<gene>
    <name evidence="1" type="primary">P0429G06.13</name>
</gene>
<dbReference type="EMBL" id="AP003626">
    <property type="protein sequence ID" value="BAD35512.1"/>
    <property type="molecule type" value="Genomic_DNA"/>
</dbReference>
<reference evidence="2" key="1">
    <citation type="journal article" date="2005" name="Nature">
        <title>The map-based sequence of the rice genome.</title>
        <authorList>
            <consortium name="International rice genome sequencing project (IRGSP)"/>
            <person name="Matsumoto T."/>
            <person name="Wu J."/>
            <person name="Kanamori H."/>
            <person name="Katayose Y."/>
            <person name="Fujisawa M."/>
            <person name="Namiki N."/>
            <person name="Mizuno H."/>
            <person name="Yamamoto K."/>
            <person name="Antonio B.A."/>
            <person name="Baba T."/>
            <person name="Sakata K."/>
            <person name="Nagamura Y."/>
            <person name="Aoki H."/>
            <person name="Arikawa K."/>
            <person name="Arita K."/>
            <person name="Bito T."/>
            <person name="Chiden Y."/>
            <person name="Fujitsuka N."/>
            <person name="Fukunaka R."/>
            <person name="Hamada M."/>
            <person name="Harada C."/>
            <person name="Hayashi A."/>
            <person name="Hijishita S."/>
            <person name="Honda M."/>
            <person name="Hosokawa S."/>
            <person name="Ichikawa Y."/>
            <person name="Idonuma A."/>
            <person name="Iijima M."/>
            <person name="Ikeda M."/>
            <person name="Ikeno M."/>
            <person name="Ito K."/>
            <person name="Ito S."/>
            <person name="Ito T."/>
            <person name="Ito Y."/>
            <person name="Ito Y."/>
            <person name="Iwabuchi A."/>
            <person name="Kamiya K."/>
            <person name="Karasawa W."/>
            <person name="Kurita K."/>
            <person name="Katagiri S."/>
            <person name="Kikuta A."/>
            <person name="Kobayashi H."/>
            <person name="Kobayashi N."/>
            <person name="Machita K."/>
            <person name="Maehara T."/>
            <person name="Masukawa M."/>
            <person name="Mizubayashi T."/>
            <person name="Mukai Y."/>
            <person name="Nagasaki H."/>
            <person name="Nagata Y."/>
            <person name="Naito S."/>
            <person name="Nakashima M."/>
            <person name="Nakama Y."/>
            <person name="Nakamichi Y."/>
            <person name="Nakamura M."/>
            <person name="Meguro A."/>
            <person name="Negishi M."/>
            <person name="Ohta I."/>
            <person name="Ohta T."/>
            <person name="Okamoto M."/>
            <person name="Ono N."/>
            <person name="Saji S."/>
            <person name="Sakaguchi M."/>
            <person name="Sakai K."/>
            <person name="Shibata M."/>
            <person name="Shimokawa T."/>
            <person name="Song J."/>
            <person name="Takazaki Y."/>
            <person name="Terasawa K."/>
            <person name="Tsugane M."/>
            <person name="Tsuji K."/>
            <person name="Ueda S."/>
            <person name="Waki K."/>
            <person name="Yamagata H."/>
            <person name="Yamamoto M."/>
            <person name="Yamamoto S."/>
            <person name="Yamane H."/>
            <person name="Yoshiki S."/>
            <person name="Yoshihara R."/>
            <person name="Yukawa K."/>
            <person name="Zhong H."/>
            <person name="Yano M."/>
            <person name="Yuan Q."/>
            <person name="Ouyang S."/>
            <person name="Liu J."/>
            <person name="Jones K.M."/>
            <person name="Gansberger K."/>
            <person name="Moffat K."/>
            <person name="Hill J."/>
            <person name="Bera J."/>
            <person name="Fadrosh D."/>
            <person name="Jin S."/>
            <person name="Johri S."/>
            <person name="Kim M."/>
            <person name="Overton L."/>
            <person name="Reardon M."/>
            <person name="Tsitrin T."/>
            <person name="Vuong H."/>
            <person name="Weaver B."/>
            <person name="Ciecko A."/>
            <person name="Tallon L."/>
            <person name="Jackson J."/>
            <person name="Pai G."/>
            <person name="Aken S.V."/>
            <person name="Utterback T."/>
            <person name="Reidmuller S."/>
            <person name="Feldblyum T."/>
            <person name="Hsiao J."/>
            <person name="Zismann V."/>
            <person name="Iobst S."/>
            <person name="de Vazeille A.R."/>
            <person name="Buell C.R."/>
            <person name="Ying K."/>
            <person name="Li Y."/>
            <person name="Lu T."/>
            <person name="Huang Y."/>
            <person name="Zhao Q."/>
            <person name="Feng Q."/>
            <person name="Zhang L."/>
            <person name="Zhu J."/>
            <person name="Weng Q."/>
            <person name="Mu J."/>
            <person name="Lu Y."/>
            <person name="Fan D."/>
            <person name="Liu Y."/>
            <person name="Guan J."/>
            <person name="Zhang Y."/>
            <person name="Yu S."/>
            <person name="Liu X."/>
            <person name="Zhang Y."/>
            <person name="Hong G."/>
            <person name="Han B."/>
            <person name="Choisne N."/>
            <person name="Demange N."/>
            <person name="Orjeda G."/>
            <person name="Samain S."/>
            <person name="Cattolico L."/>
            <person name="Pelletier E."/>
            <person name="Couloux A."/>
            <person name="Segurens B."/>
            <person name="Wincker P."/>
            <person name="D'Hont A."/>
            <person name="Scarpelli C."/>
            <person name="Weissenbach J."/>
            <person name="Salanoubat M."/>
            <person name="Quetier F."/>
            <person name="Yu Y."/>
            <person name="Kim H.R."/>
            <person name="Rambo T."/>
            <person name="Currie J."/>
            <person name="Collura K."/>
            <person name="Luo M."/>
            <person name="Yang T."/>
            <person name="Ammiraju J.S.S."/>
            <person name="Engler F."/>
            <person name="Soderlund C."/>
            <person name="Wing R.A."/>
            <person name="Palmer L.E."/>
            <person name="de la Bastide M."/>
            <person name="Spiegel L."/>
            <person name="Nascimento L."/>
            <person name="Zutavern T."/>
            <person name="O'Shaughnessy A."/>
            <person name="Dike S."/>
            <person name="Dedhia N."/>
            <person name="Preston R."/>
            <person name="Balija V."/>
            <person name="McCombie W.R."/>
            <person name="Chow T."/>
            <person name="Chen H."/>
            <person name="Chung M."/>
            <person name="Chen C."/>
            <person name="Shaw J."/>
            <person name="Wu H."/>
            <person name="Hsiao K."/>
            <person name="Chao Y."/>
            <person name="Chu M."/>
            <person name="Cheng C."/>
            <person name="Hour A."/>
            <person name="Lee P."/>
            <person name="Lin S."/>
            <person name="Lin Y."/>
            <person name="Liou J."/>
            <person name="Liu S."/>
            <person name="Hsing Y."/>
            <person name="Raghuvanshi S."/>
            <person name="Mohanty A."/>
            <person name="Bharti A.K."/>
            <person name="Gaur A."/>
            <person name="Gupta V."/>
            <person name="Kumar D."/>
            <person name="Ravi V."/>
            <person name="Vij S."/>
            <person name="Kapur A."/>
            <person name="Khurana P."/>
            <person name="Khurana P."/>
            <person name="Khurana J.P."/>
            <person name="Tyagi A.K."/>
            <person name="Gaikwad K."/>
            <person name="Singh A."/>
            <person name="Dalal V."/>
            <person name="Srivastava S."/>
            <person name="Dixit A."/>
            <person name="Pal A.K."/>
            <person name="Ghazi I.A."/>
            <person name="Yadav M."/>
            <person name="Pandit A."/>
            <person name="Bhargava A."/>
            <person name="Sureshbabu K."/>
            <person name="Batra K."/>
            <person name="Sharma T.R."/>
            <person name="Mohapatra T."/>
            <person name="Singh N.K."/>
            <person name="Messing J."/>
            <person name="Nelson A.B."/>
            <person name="Fuks G."/>
            <person name="Kavchok S."/>
            <person name="Keizer G."/>
            <person name="Linton E."/>
            <person name="Llaca V."/>
            <person name="Song R."/>
            <person name="Tanyolac B."/>
            <person name="Young S."/>
            <person name="Ho-Il K."/>
            <person name="Hahn J.H."/>
            <person name="Sangsakoo G."/>
            <person name="Vanavichit A."/>
            <person name="de Mattos Luiz.A.T."/>
            <person name="Zimmer P.D."/>
            <person name="Malone G."/>
            <person name="Dellagostin O."/>
            <person name="de Oliveira A.C."/>
            <person name="Bevan M."/>
            <person name="Bancroft I."/>
            <person name="Minx P."/>
            <person name="Cordum H."/>
            <person name="Wilson R."/>
            <person name="Cheng Z."/>
            <person name="Jin W."/>
            <person name="Jiang J."/>
            <person name="Leong S.A."/>
            <person name="Iwama H."/>
            <person name="Gojobori T."/>
            <person name="Itoh T."/>
            <person name="Niimura Y."/>
            <person name="Fujii Y."/>
            <person name="Habara T."/>
            <person name="Sakai H."/>
            <person name="Sato Y."/>
            <person name="Wilson G."/>
            <person name="Kumar K."/>
            <person name="McCouch S."/>
            <person name="Juretic N."/>
            <person name="Hoen D."/>
            <person name="Wright S."/>
            <person name="Bruskiewich R."/>
            <person name="Bureau T."/>
            <person name="Miyao A."/>
            <person name="Hirochika H."/>
            <person name="Nishikawa T."/>
            <person name="Kadowaki K."/>
            <person name="Sugiura M."/>
            <person name="Burr B."/>
            <person name="Sasaki T."/>
        </authorList>
    </citation>
    <scope>NUCLEOTIDE SEQUENCE [LARGE SCALE GENOMIC DNA]</scope>
    <source>
        <strain evidence="2">cv. Nipponbare</strain>
    </source>
</reference>
<accession>A0A0P0WZ19</accession>
<reference evidence="2" key="2">
    <citation type="journal article" date="2008" name="Nucleic Acids Res.">
        <title>The rice annotation project database (RAP-DB): 2008 update.</title>
        <authorList>
            <consortium name="The rice annotation project (RAP)"/>
        </authorList>
    </citation>
    <scope>GENOME REANNOTATION</scope>
    <source>
        <strain evidence="2">cv. Nipponbare</strain>
    </source>
</reference>
<dbReference type="AlphaFoldDB" id="A0A0P0WZ19"/>
<dbReference type="Proteomes" id="UP000000763">
    <property type="component" value="Chromosome 6"/>
</dbReference>
<evidence type="ECO:0000313" key="1">
    <source>
        <dbReference type="EMBL" id="BAD35512.1"/>
    </source>
</evidence>
<organism evidence="1 2">
    <name type="scientific">Oryza sativa subsp. japonica</name>
    <name type="common">Rice</name>
    <dbReference type="NCBI Taxonomy" id="39947"/>
    <lineage>
        <taxon>Eukaryota</taxon>
        <taxon>Viridiplantae</taxon>
        <taxon>Streptophyta</taxon>
        <taxon>Embryophyta</taxon>
        <taxon>Tracheophyta</taxon>
        <taxon>Spermatophyta</taxon>
        <taxon>Magnoliopsida</taxon>
        <taxon>Liliopsida</taxon>
        <taxon>Poales</taxon>
        <taxon>Poaceae</taxon>
        <taxon>BOP clade</taxon>
        <taxon>Oryzoideae</taxon>
        <taxon>Oryzeae</taxon>
        <taxon>Oryzinae</taxon>
        <taxon>Oryza</taxon>
        <taxon>Oryza sativa</taxon>
    </lineage>
</organism>
<evidence type="ECO:0000313" key="2">
    <source>
        <dbReference type="Proteomes" id="UP000000763"/>
    </source>
</evidence>
<proteinExistence type="predicted"/>
<protein>
    <submittedName>
        <fullName evidence="1">Uncharacterized protein</fullName>
    </submittedName>
</protein>
<sequence length="133" mass="14729">MASRHFIICFNVIGGNATHTQFTLSTSFRHDIIYFNQIGGRITKSSIYIADDISACHHLLQQNQPVSHLHRRRFSGTSSPALSKLGLHQSHRPSTLSMASRHDIIYSGKIEGNLAPSSYYGADGIPARVCLLH</sequence>
<name>A0A0P0WZ19_ORYSJ</name>